<keyword evidence="2" id="KW-1185">Reference proteome</keyword>
<organism evidence="1 2">
    <name type="scientific">Actinomadura adrarensis</name>
    <dbReference type="NCBI Taxonomy" id="1819600"/>
    <lineage>
        <taxon>Bacteria</taxon>
        <taxon>Bacillati</taxon>
        <taxon>Actinomycetota</taxon>
        <taxon>Actinomycetes</taxon>
        <taxon>Streptosporangiales</taxon>
        <taxon>Thermomonosporaceae</taxon>
        <taxon>Actinomadura</taxon>
    </lineage>
</organism>
<dbReference type="Proteomes" id="UP001597083">
    <property type="component" value="Unassembled WGS sequence"/>
</dbReference>
<evidence type="ECO:0000313" key="1">
    <source>
        <dbReference type="EMBL" id="MFD0852204.1"/>
    </source>
</evidence>
<evidence type="ECO:0000313" key="2">
    <source>
        <dbReference type="Proteomes" id="UP001597083"/>
    </source>
</evidence>
<dbReference type="EMBL" id="JBHTIR010001153">
    <property type="protein sequence ID" value="MFD0852204.1"/>
    <property type="molecule type" value="Genomic_DNA"/>
</dbReference>
<protein>
    <recommendedName>
        <fullName evidence="3">Phosphotransferase family protein</fullName>
    </recommendedName>
</protein>
<dbReference type="SUPFAM" id="SSF56112">
    <property type="entry name" value="Protein kinase-like (PK-like)"/>
    <property type="match status" value="1"/>
</dbReference>
<evidence type="ECO:0008006" key="3">
    <source>
        <dbReference type="Google" id="ProtNLM"/>
    </source>
</evidence>
<reference evidence="2" key="1">
    <citation type="journal article" date="2019" name="Int. J. Syst. Evol. Microbiol.">
        <title>The Global Catalogue of Microorganisms (GCM) 10K type strain sequencing project: providing services to taxonomists for standard genome sequencing and annotation.</title>
        <authorList>
            <consortium name="The Broad Institute Genomics Platform"/>
            <consortium name="The Broad Institute Genome Sequencing Center for Infectious Disease"/>
            <person name="Wu L."/>
            <person name="Ma J."/>
        </authorList>
    </citation>
    <scope>NUCLEOTIDE SEQUENCE [LARGE SCALE GENOMIC DNA]</scope>
    <source>
        <strain evidence="2">JCM 31696</strain>
    </source>
</reference>
<name>A0ABW3CE42_9ACTN</name>
<comment type="caution">
    <text evidence="1">The sequence shown here is derived from an EMBL/GenBank/DDBJ whole genome shotgun (WGS) entry which is preliminary data.</text>
</comment>
<dbReference type="Gene3D" id="3.90.1200.10">
    <property type="match status" value="1"/>
</dbReference>
<feature type="non-terminal residue" evidence="1">
    <location>
        <position position="1"/>
    </location>
</feature>
<sequence length="93" mass="10065">DAAEDRTRKGYVDYAGMPDRAALLEHYAKVSGRDVGEIDYYIVLARFKMAIVLEGGYARAVKGEAGNPKMAHYGDVVLQSAAQAAELARTTSL</sequence>
<dbReference type="InterPro" id="IPR011009">
    <property type="entry name" value="Kinase-like_dom_sf"/>
</dbReference>
<accession>A0ABW3CE42</accession>
<proteinExistence type="predicted"/>
<gene>
    <name evidence="1" type="ORF">ACFQ07_08225</name>
</gene>